<proteinExistence type="predicted"/>
<keyword evidence="1" id="KW-0812">Transmembrane</keyword>
<evidence type="ECO:0000256" key="1">
    <source>
        <dbReference type="SAM" id="Phobius"/>
    </source>
</evidence>
<dbReference type="InterPro" id="IPR022385">
    <property type="entry name" value="Rhs_assc_core"/>
</dbReference>
<evidence type="ECO:0000313" key="4">
    <source>
        <dbReference type="Proteomes" id="UP000193450"/>
    </source>
</evidence>
<feature type="transmembrane region" description="Helical" evidence="1">
    <location>
        <begin position="159"/>
        <end position="178"/>
    </location>
</feature>
<organism evidence="3 4">
    <name type="scientific">Oceanicoccus sagamiensis</name>
    <dbReference type="NCBI Taxonomy" id="716816"/>
    <lineage>
        <taxon>Bacteria</taxon>
        <taxon>Pseudomonadati</taxon>
        <taxon>Pseudomonadota</taxon>
        <taxon>Gammaproteobacteria</taxon>
        <taxon>Cellvibrionales</taxon>
        <taxon>Spongiibacteraceae</taxon>
        <taxon>Oceanicoccus</taxon>
    </lineage>
</organism>
<evidence type="ECO:0000259" key="2">
    <source>
        <dbReference type="Pfam" id="PF03527"/>
    </source>
</evidence>
<accession>A0A1X9NA42</accession>
<dbReference type="PRINTS" id="PR00394">
    <property type="entry name" value="RHSPROTEIN"/>
</dbReference>
<dbReference type="Proteomes" id="UP000193450">
    <property type="component" value="Chromosome"/>
</dbReference>
<protein>
    <recommendedName>
        <fullName evidence="2">RHS protein conserved region domain-containing protein</fullName>
    </recommendedName>
</protein>
<dbReference type="InterPro" id="IPR001826">
    <property type="entry name" value="RHS"/>
</dbReference>
<keyword evidence="1" id="KW-1133">Transmembrane helix</keyword>
<dbReference type="Gene3D" id="2.180.10.10">
    <property type="entry name" value="RHS repeat-associated core"/>
    <property type="match status" value="1"/>
</dbReference>
<evidence type="ECO:0000313" key="3">
    <source>
        <dbReference type="EMBL" id="ARN73934.1"/>
    </source>
</evidence>
<dbReference type="InterPro" id="IPR050708">
    <property type="entry name" value="T6SS_VgrG/RHS"/>
</dbReference>
<name>A0A1X9NA42_9GAMM</name>
<dbReference type="RefSeq" id="WP_085758062.1">
    <property type="nucleotide sequence ID" value="NZ_CP019343.1"/>
</dbReference>
<keyword evidence="4" id="KW-1185">Reference proteome</keyword>
<dbReference type="EMBL" id="CP019343">
    <property type="protein sequence ID" value="ARN73934.1"/>
    <property type="molecule type" value="Genomic_DNA"/>
</dbReference>
<keyword evidence="1" id="KW-0472">Membrane</keyword>
<dbReference type="PANTHER" id="PTHR32305:SF15">
    <property type="entry name" value="PROTEIN RHSA-RELATED"/>
    <property type="match status" value="1"/>
</dbReference>
<dbReference type="STRING" id="716816.BST96_07280"/>
<dbReference type="KEGG" id="osg:BST96_07280"/>
<feature type="domain" description="RHS protein conserved region" evidence="2">
    <location>
        <begin position="31"/>
        <end position="63"/>
    </location>
</feature>
<reference evidence="3 4" key="1">
    <citation type="submission" date="2016-11" db="EMBL/GenBank/DDBJ databases">
        <title>Trade-off between light-utilization and light-protection in marine flavobacteria.</title>
        <authorList>
            <person name="Kumagai Y."/>
        </authorList>
    </citation>
    <scope>NUCLEOTIDE SEQUENCE [LARGE SCALE GENOMIC DNA]</scope>
    <source>
        <strain evidence="3 4">NBRC 107125</strain>
    </source>
</reference>
<dbReference type="Pfam" id="PF03527">
    <property type="entry name" value="RHS"/>
    <property type="match status" value="1"/>
</dbReference>
<dbReference type="AlphaFoldDB" id="A0A1X9NA42"/>
<gene>
    <name evidence="3" type="ORF">BST96_07280</name>
</gene>
<dbReference type="PANTHER" id="PTHR32305">
    <property type="match status" value="1"/>
</dbReference>
<dbReference type="NCBIfam" id="TIGR03696">
    <property type="entry name" value="Rhs_assc_core"/>
    <property type="match status" value="1"/>
</dbReference>
<dbReference type="OrthoDB" id="9816400at2"/>
<sequence length="239" mass="26047">MRRITACIKPVLWVIVTVFVATTARAEIGTYYIHNDHLGTPQVVTDENQTVVWQANKKPFGETEEVVSGIDQQARFLGQYFDEESGLAYNYYRDYDPSLGRYIQSDPRGILLDFSDPQRQVAMDMGLSFPNYDYIHGLNHNYNYVGGNPAGYIDPTGEGAVGIIVPVVVTGLGLVIYYDCMEKCTKKKQNEEDCSAGQATSECAQVCNPIIKLMTSPTSTAGAGVGAAKAAGSEAGSNF</sequence>